<feature type="compositionally biased region" description="Polar residues" evidence="1">
    <location>
        <begin position="979"/>
        <end position="1003"/>
    </location>
</feature>
<organism evidence="2 3">
    <name type="scientific">Paramarasmius palmivorus</name>
    <dbReference type="NCBI Taxonomy" id="297713"/>
    <lineage>
        <taxon>Eukaryota</taxon>
        <taxon>Fungi</taxon>
        <taxon>Dikarya</taxon>
        <taxon>Basidiomycota</taxon>
        <taxon>Agaricomycotina</taxon>
        <taxon>Agaricomycetes</taxon>
        <taxon>Agaricomycetidae</taxon>
        <taxon>Agaricales</taxon>
        <taxon>Marasmiineae</taxon>
        <taxon>Marasmiaceae</taxon>
        <taxon>Paramarasmius</taxon>
    </lineage>
</organism>
<evidence type="ECO:0000313" key="2">
    <source>
        <dbReference type="EMBL" id="KAK7047591.1"/>
    </source>
</evidence>
<dbReference type="AlphaFoldDB" id="A0AAW0D9P6"/>
<dbReference type="Proteomes" id="UP001383192">
    <property type="component" value="Unassembled WGS sequence"/>
</dbReference>
<evidence type="ECO:0008006" key="4">
    <source>
        <dbReference type="Google" id="ProtNLM"/>
    </source>
</evidence>
<evidence type="ECO:0000256" key="1">
    <source>
        <dbReference type="SAM" id="MobiDB-lite"/>
    </source>
</evidence>
<feature type="compositionally biased region" description="Low complexity" evidence="1">
    <location>
        <begin position="1050"/>
        <end position="1072"/>
    </location>
</feature>
<gene>
    <name evidence="2" type="ORF">VNI00_006359</name>
</gene>
<dbReference type="EMBL" id="JAYKXP010000019">
    <property type="protein sequence ID" value="KAK7047591.1"/>
    <property type="molecule type" value="Genomic_DNA"/>
</dbReference>
<reference evidence="2 3" key="1">
    <citation type="submission" date="2024-01" db="EMBL/GenBank/DDBJ databases">
        <title>A draft genome for a cacao thread blight-causing isolate of Paramarasmius palmivorus.</title>
        <authorList>
            <person name="Baruah I.K."/>
            <person name="Bukari Y."/>
            <person name="Amoako-Attah I."/>
            <person name="Meinhardt L.W."/>
            <person name="Bailey B.A."/>
            <person name="Cohen S.P."/>
        </authorList>
    </citation>
    <scope>NUCLEOTIDE SEQUENCE [LARGE SCALE GENOMIC DNA]</scope>
    <source>
        <strain evidence="2 3">GH-12</strain>
    </source>
</reference>
<sequence>MAPSLAEKINRFVIRVVPQINQLVSDPESFTTRLWVPAAQFQGLDPQVQHFLDGLKVPASIGNPHKPNLLFHDLGSLESRALAHSLKSIFASTSHMLLINVSGSGKTRIVLEGLLRNWGLYFVCQDDGTRIGSRDLATALTDVPKDPGFTKDLRNIGLVHGSEALETLLEKNREIAAIKFSEVLLARLVIFNQFLQSMEEHMRQQNYHDPSPFLRKWLHLQLYPGTLHPDYEDVFVSLAKSLSGSTVRAMEREITRVRKSIRQKLTRQTGRSHFYIVIDEAQKAASSCTEAFMSAKNITYRPILREVVFKWTDLLNSQTEDLHMSFVVTGTGVHVRDLTEAVGSASYKHASHVFLKSSATGAFDSREDQENYVARYVPAVVLNTDLGKKLLDRMWYWLRGRYRLTASFLTSLIENCYYKPHQLLDLFILRTAEFEPLDYDRTLFTESMFPLSCPVEHVMSAPVPDFEELEKFDNGDFRTLVLRTVYEYTLKSTVTRLLGTDGASLLQFGFARIPSFDTQIQMDERLVLLSCLKWANPHPNAGLKCPSLYHHIADSIELHNATNPENGFEHYLTFYFAKAFSEFIKLNRVFEFLDGEHPLAERRGKLVALRACTQASTGAVYYEEGITKLDAGGHVIGCASSLGRAYDSKDPKGDFERWLRFEHSEPFYFPDNSAAADIMFVLKLESDGNYPPSYIWVAVQSKLHQGRPAIPDVPHNIPGYTNKNLLYLDPTTLSAAIDTTTPRRFSLYLVRAPFFMHIHDTNDCLFKDDNDDRLNDSEPLNTPPPSNMSQKRQDEAAERKKRRNRILAAMEDLPDRASRSVAGTFSCLRIVASWPAITDLPRFVERRPTWQDPDRNDGHPLASLNRETFVALTQKLSPQDILIRYEKKKRSQLLGEVHETTIASGLQERQQQVLGDLVEEFESQVTEAGPEVDYGIEISSQTAFESQQLYVDGSMFGVSLSAAQGQDAAASIAMQIDSGTSPVQTTAPQPGPSSKRQSRSNPTKGRAVVRAEIKVRATQPVKATPKDRKRTTYRLEKEKDVSEARKGKQATTASASAPASRKSARLASKAASQNKERPQDDGDDMNID</sequence>
<comment type="caution">
    <text evidence="2">The sequence shown here is derived from an EMBL/GenBank/DDBJ whole genome shotgun (WGS) entry which is preliminary data.</text>
</comment>
<feature type="compositionally biased region" description="Basic and acidic residues" evidence="1">
    <location>
        <begin position="1033"/>
        <end position="1046"/>
    </location>
</feature>
<name>A0AAW0D9P6_9AGAR</name>
<evidence type="ECO:0000313" key="3">
    <source>
        <dbReference type="Proteomes" id="UP001383192"/>
    </source>
</evidence>
<feature type="region of interest" description="Disordered" evidence="1">
    <location>
        <begin position="979"/>
        <end position="1088"/>
    </location>
</feature>
<proteinExistence type="predicted"/>
<keyword evidence="3" id="KW-1185">Reference proteome</keyword>
<accession>A0AAW0D9P6</accession>
<feature type="region of interest" description="Disordered" evidence="1">
    <location>
        <begin position="769"/>
        <end position="802"/>
    </location>
</feature>
<protein>
    <recommendedName>
        <fullName evidence="4">AAA+ ATPase domain-containing protein</fullName>
    </recommendedName>
</protein>